<protein>
    <submittedName>
        <fullName evidence="4">Uncharacterized protein</fullName>
    </submittedName>
</protein>
<evidence type="ECO:0000313" key="5">
    <source>
        <dbReference type="Proteomes" id="UP000199289"/>
    </source>
</evidence>
<keyword evidence="2" id="KW-0472">Membrane</keyword>
<accession>A0A1H1BSK6</accession>
<dbReference type="EMBL" id="QQST01000001">
    <property type="protein sequence ID" value="RDI70907.1"/>
    <property type="molecule type" value="Genomic_DNA"/>
</dbReference>
<evidence type="ECO:0000313" key="3">
    <source>
        <dbReference type="EMBL" id="RDI70907.1"/>
    </source>
</evidence>
<dbReference type="AlphaFoldDB" id="A0A1H1BSK6"/>
<feature type="transmembrane region" description="Helical" evidence="2">
    <location>
        <begin position="24"/>
        <end position="43"/>
    </location>
</feature>
<feature type="region of interest" description="Disordered" evidence="1">
    <location>
        <begin position="1"/>
        <end position="20"/>
    </location>
</feature>
<dbReference type="Proteomes" id="UP000199289">
    <property type="component" value="Unassembled WGS sequence"/>
</dbReference>
<dbReference type="EMBL" id="FNKQ01000002">
    <property type="protein sequence ID" value="SDQ54934.1"/>
    <property type="molecule type" value="Genomic_DNA"/>
</dbReference>
<sequence>MARFLSDRTRGGEPSGDGNGVGSALRYVSLGVALGLVVAGWVARRYRSRRTDAESSAWGRPEETDSGSLVYVWRPTRDDVSPR</sequence>
<keyword evidence="2" id="KW-0812">Transmembrane</keyword>
<gene>
    <name evidence="3" type="ORF">DWB78_03720</name>
    <name evidence="4" type="ORF">SAMN05216278_1932</name>
</gene>
<keyword evidence="6" id="KW-1185">Reference proteome</keyword>
<evidence type="ECO:0000256" key="2">
    <source>
        <dbReference type="SAM" id="Phobius"/>
    </source>
</evidence>
<evidence type="ECO:0000256" key="1">
    <source>
        <dbReference type="SAM" id="MobiDB-lite"/>
    </source>
</evidence>
<dbReference type="RefSeq" id="WP_092536443.1">
    <property type="nucleotide sequence ID" value="NZ_FNKQ01000002.1"/>
</dbReference>
<reference evidence="5" key="2">
    <citation type="submission" date="2016-10" db="EMBL/GenBank/DDBJ databases">
        <authorList>
            <person name="Varghese N."/>
            <person name="Submissions S."/>
        </authorList>
    </citation>
    <scope>NUCLEOTIDE SEQUENCE [LARGE SCALE GENOMIC DNA]</scope>
    <source>
        <strain evidence="5">CGMCC 1.12397</strain>
    </source>
</reference>
<proteinExistence type="predicted"/>
<reference evidence="4" key="1">
    <citation type="submission" date="2016-10" db="EMBL/GenBank/DDBJ databases">
        <authorList>
            <person name="de Groot N.N."/>
        </authorList>
    </citation>
    <scope>NUCLEOTIDE SEQUENCE [LARGE SCALE GENOMIC DNA]</scope>
    <source>
        <strain evidence="4">CGMCC 1.12397</strain>
    </source>
</reference>
<reference evidence="3 6" key="3">
    <citation type="submission" date="2018-07" db="EMBL/GenBank/DDBJ databases">
        <title>Genome sequence of extremly halophilic archaeon Halopelagius longus strain BC12-B1.</title>
        <authorList>
            <person name="Zhang X."/>
        </authorList>
    </citation>
    <scope>NUCLEOTIDE SEQUENCE [LARGE SCALE GENOMIC DNA]</scope>
    <source>
        <strain evidence="3 6">BC12-B1</strain>
    </source>
</reference>
<keyword evidence="2" id="KW-1133">Transmembrane helix</keyword>
<organism evidence="4 5">
    <name type="scientific">Halopelagius longus</name>
    <dbReference type="NCBI Taxonomy" id="1236180"/>
    <lineage>
        <taxon>Archaea</taxon>
        <taxon>Methanobacteriati</taxon>
        <taxon>Methanobacteriota</taxon>
        <taxon>Stenosarchaea group</taxon>
        <taxon>Halobacteria</taxon>
        <taxon>Halobacteriales</taxon>
        <taxon>Haloferacaceae</taxon>
    </lineage>
</organism>
<dbReference type="Proteomes" id="UP000255421">
    <property type="component" value="Unassembled WGS sequence"/>
</dbReference>
<name>A0A1H1BSK6_9EURY</name>
<evidence type="ECO:0000313" key="4">
    <source>
        <dbReference type="EMBL" id="SDQ54934.1"/>
    </source>
</evidence>
<feature type="compositionally biased region" description="Basic and acidic residues" evidence="1">
    <location>
        <begin position="1"/>
        <end position="11"/>
    </location>
</feature>
<evidence type="ECO:0000313" key="6">
    <source>
        <dbReference type="Proteomes" id="UP000255421"/>
    </source>
</evidence>